<dbReference type="GeneID" id="92052212"/>
<feature type="domain" description="Nephrocystin 3-like N-terminal" evidence="2">
    <location>
        <begin position="418"/>
        <end position="536"/>
    </location>
</feature>
<evidence type="ECO:0000256" key="1">
    <source>
        <dbReference type="ARBA" id="ARBA00022737"/>
    </source>
</evidence>
<dbReference type="PANTHER" id="PTHR40619:SF3">
    <property type="entry name" value="FUNGAL STAND N-TERMINAL GOODBYE DOMAIN-CONTAINING PROTEIN"/>
    <property type="match status" value="1"/>
</dbReference>
<reference evidence="3 4" key="1">
    <citation type="submission" date="2023-01" db="EMBL/GenBank/DDBJ databases">
        <title>Analysis of 21 Apiospora genomes using comparative genomics revels a genus with tremendous synthesis potential of carbohydrate active enzymes and secondary metabolites.</title>
        <authorList>
            <person name="Sorensen T."/>
        </authorList>
    </citation>
    <scope>NUCLEOTIDE SEQUENCE [LARGE SCALE GENOMIC DNA]</scope>
    <source>
        <strain evidence="3 4">CBS 114990</strain>
    </source>
</reference>
<name>A0ABR1UUY6_9PEZI</name>
<dbReference type="RefSeq" id="XP_066661340.1">
    <property type="nucleotide sequence ID" value="XM_066819152.1"/>
</dbReference>
<evidence type="ECO:0000259" key="2">
    <source>
        <dbReference type="Pfam" id="PF24883"/>
    </source>
</evidence>
<evidence type="ECO:0000313" key="4">
    <source>
        <dbReference type="Proteomes" id="UP001433268"/>
    </source>
</evidence>
<dbReference type="EMBL" id="JAQQWN010000010">
    <property type="protein sequence ID" value="KAK8062741.1"/>
    <property type="molecule type" value="Genomic_DNA"/>
</dbReference>
<organism evidence="3 4">
    <name type="scientific">Apiospora hydei</name>
    <dbReference type="NCBI Taxonomy" id="1337664"/>
    <lineage>
        <taxon>Eukaryota</taxon>
        <taxon>Fungi</taxon>
        <taxon>Dikarya</taxon>
        <taxon>Ascomycota</taxon>
        <taxon>Pezizomycotina</taxon>
        <taxon>Sordariomycetes</taxon>
        <taxon>Xylariomycetidae</taxon>
        <taxon>Amphisphaeriales</taxon>
        <taxon>Apiosporaceae</taxon>
        <taxon>Apiospora</taxon>
    </lineage>
</organism>
<dbReference type="InterPro" id="IPR056884">
    <property type="entry name" value="NPHP3-like_N"/>
</dbReference>
<keyword evidence="4" id="KW-1185">Reference proteome</keyword>
<comment type="caution">
    <text evidence="3">The sequence shown here is derived from an EMBL/GenBank/DDBJ whole genome shotgun (WGS) entry which is preliminary data.</text>
</comment>
<proteinExistence type="predicted"/>
<gene>
    <name evidence="3" type="ORF">PG997_014838</name>
</gene>
<sequence>MCRYSPDQDKFVQLMGPSAVMSMPTGPVMPQSRPTPGSVNEMGFWTEVFPQAMSRLTWGIRHLSVWADVQAKLDMARREYDHYNGQQNIGKFRRKLRRSLDKAAVPIQQGMKLVPDIEIASPVVGAIDLLVDAYRQAAAVRETVHSGFDDLPETFIRIDFFMKSYPKDENILAVSIDLVLAVFKAIEEASQRALGALTIYLAAKHAGLAILNGEEYQQNLLRALKEISVCSEKLEEGIPVIPASRDFSGIPRTDGNAARQAHTTMMQNDWATHQTLGAILNGQLQGNAQIAWIAKLLTIFLGVLSDRENNWRPLTPTPLLPNTVSSGMLLPSPNPGPVQWTKTELLSHLAAPLLDEVDLQNVLFNSGEAILEHRERAEQVMATRELRDWMTTRGSYRLHVHGNFDSTDAIDRRVTPLSVLCATLVRTLRVNSESVDGICISLVFFCGLHRREDAYSGGVVMIRSLAQQLVEHFPAPTIELDPRLDIAKLEHGDLIELCRLFMCLMYKLPPEVTVFCLIDGVQEYERSEHLPDMMTVVMTLTTLVNECNRPTGAYSSCC</sequence>
<dbReference type="Pfam" id="PF24883">
    <property type="entry name" value="NPHP3_N"/>
    <property type="match status" value="1"/>
</dbReference>
<dbReference type="Proteomes" id="UP001433268">
    <property type="component" value="Unassembled WGS sequence"/>
</dbReference>
<accession>A0ABR1UUY6</accession>
<dbReference type="PANTHER" id="PTHR40619">
    <property type="entry name" value="FUNGAL STAND N-TERMINAL GOODBYE DOMAIN-CONTAINING PROTEIN"/>
    <property type="match status" value="1"/>
</dbReference>
<keyword evidence="1" id="KW-0677">Repeat</keyword>
<protein>
    <recommendedName>
        <fullName evidence="2">Nephrocystin 3-like N-terminal domain-containing protein</fullName>
    </recommendedName>
</protein>
<evidence type="ECO:0000313" key="3">
    <source>
        <dbReference type="EMBL" id="KAK8062741.1"/>
    </source>
</evidence>